<keyword evidence="9 14" id="KW-0067">ATP-binding</keyword>
<evidence type="ECO:0000256" key="10">
    <source>
        <dbReference type="ARBA" id="ARBA00022989"/>
    </source>
</evidence>
<dbReference type="Proteomes" id="UP000824890">
    <property type="component" value="Unassembled WGS sequence"/>
</dbReference>
<evidence type="ECO:0000256" key="8">
    <source>
        <dbReference type="ARBA" id="ARBA00022777"/>
    </source>
</evidence>
<evidence type="ECO:0000256" key="13">
    <source>
        <dbReference type="ARBA" id="ARBA00023180"/>
    </source>
</evidence>
<dbReference type="CDD" id="cd23509">
    <property type="entry name" value="Gnk2-like"/>
    <property type="match status" value="4"/>
</dbReference>
<evidence type="ECO:0000256" key="1">
    <source>
        <dbReference type="ARBA" id="ARBA00004167"/>
    </source>
</evidence>
<keyword evidence="4 15" id="KW-0812">Transmembrane</keyword>
<evidence type="ECO:0000256" key="5">
    <source>
        <dbReference type="ARBA" id="ARBA00022729"/>
    </source>
</evidence>
<evidence type="ECO:0000256" key="11">
    <source>
        <dbReference type="ARBA" id="ARBA00023136"/>
    </source>
</evidence>
<evidence type="ECO:0000256" key="6">
    <source>
        <dbReference type="ARBA" id="ARBA00022737"/>
    </source>
</evidence>
<comment type="subcellular location">
    <subcellularLocation>
        <location evidence="1">Membrane</location>
        <topology evidence="1">Single-pass membrane protein</topology>
    </subcellularLocation>
</comment>
<protein>
    <recommendedName>
        <fullName evidence="20">Cysteine-rich receptor-like protein kinase 24</fullName>
    </recommendedName>
</protein>
<dbReference type="PROSITE" id="PS50011">
    <property type="entry name" value="PROTEIN_KINASE_DOM"/>
    <property type="match status" value="2"/>
</dbReference>
<feature type="transmembrane region" description="Helical" evidence="15">
    <location>
        <begin position="1055"/>
        <end position="1073"/>
    </location>
</feature>
<evidence type="ECO:0000313" key="18">
    <source>
        <dbReference type="EMBL" id="KAH0902003.1"/>
    </source>
</evidence>
<reference evidence="18 19" key="1">
    <citation type="submission" date="2021-05" db="EMBL/GenBank/DDBJ databases">
        <title>Genome Assembly of Synthetic Allotetraploid Brassica napus Reveals Homoeologous Exchanges between Subgenomes.</title>
        <authorList>
            <person name="Davis J.T."/>
        </authorList>
    </citation>
    <scope>NUCLEOTIDE SEQUENCE [LARGE SCALE GENOMIC DNA]</scope>
    <source>
        <strain evidence="19">cv. Da-Ae</strain>
        <tissue evidence="18">Seedling</tissue>
    </source>
</reference>
<evidence type="ECO:0000256" key="14">
    <source>
        <dbReference type="PROSITE-ProRule" id="PRU10141"/>
    </source>
</evidence>
<evidence type="ECO:0008006" key="20">
    <source>
        <dbReference type="Google" id="ProtNLM"/>
    </source>
</evidence>
<dbReference type="InterPro" id="IPR011009">
    <property type="entry name" value="Kinase-like_dom_sf"/>
</dbReference>
<dbReference type="PANTHER" id="PTHR27002:SF1025">
    <property type="entry name" value="CYSTEINE-RICH RECEPTOR-LIKE PROTEIN KINASE 30-RELATED"/>
    <property type="match status" value="1"/>
</dbReference>
<keyword evidence="11 15" id="KW-0472">Membrane</keyword>
<keyword evidence="10 15" id="KW-1133">Transmembrane helix</keyword>
<feature type="domain" description="Gnk2-homologous" evidence="17">
    <location>
        <begin position="824"/>
        <end position="932"/>
    </location>
</feature>
<dbReference type="PANTHER" id="PTHR27002">
    <property type="entry name" value="RECEPTOR-LIKE SERINE/THREONINE-PROTEIN KINASE SD1-8"/>
    <property type="match status" value="1"/>
</dbReference>
<evidence type="ECO:0000256" key="15">
    <source>
        <dbReference type="SAM" id="Phobius"/>
    </source>
</evidence>
<keyword evidence="19" id="KW-1185">Reference proteome</keyword>
<keyword evidence="12" id="KW-0675">Receptor</keyword>
<feature type="domain" description="Gnk2-homologous" evidence="17">
    <location>
        <begin position="48"/>
        <end position="156"/>
    </location>
</feature>
<evidence type="ECO:0000256" key="12">
    <source>
        <dbReference type="ARBA" id="ARBA00023170"/>
    </source>
</evidence>
<dbReference type="InterPro" id="IPR017441">
    <property type="entry name" value="Protein_kinase_ATP_BS"/>
</dbReference>
<feature type="non-terminal residue" evidence="18">
    <location>
        <position position="1"/>
    </location>
</feature>
<dbReference type="Pfam" id="PF07714">
    <property type="entry name" value="PK_Tyr_Ser-Thr"/>
    <property type="match status" value="2"/>
</dbReference>
<keyword evidence="5" id="KW-0732">Signal</keyword>
<evidence type="ECO:0000259" key="16">
    <source>
        <dbReference type="PROSITE" id="PS50011"/>
    </source>
</evidence>
<dbReference type="Gene3D" id="3.30.200.20">
    <property type="entry name" value="Phosphorylase Kinase, domain 1"/>
    <property type="match status" value="2"/>
</dbReference>
<dbReference type="Gene3D" id="3.30.430.20">
    <property type="entry name" value="Gnk2 domain, C-X8-C-X2-C motif"/>
    <property type="match status" value="4"/>
</dbReference>
<feature type="transmembrane region" description="Helical" evidence="15">
    <location>
        <begin position="284"/>
        <end position="307"/>
    </location>
</feature>
<comment type="caution">
    <text evidence="18">The sequence shown here is derived from an EMBL/GenBank/DDBJ whole genome shotgun (WGS) entry which is preliminary data.</text>
</comment>
<evidence type="ECO:0000256" key="3">
    <source>
        <dbReference type="ARBA" id="ARBA00022679"/>
    </source>
</evidence>
<dbReference type="InterPro" id="IPR008271">
    <property type="entry name" value="Ser/Thr_kinase_AS"/>
</dbReference>
<evidence type="ECO:0000256" key="2">
    <source>
        <dbReference type="ARBA" id="ARBA00022527"/>
    </source>
</evidence>
<evidence type="ECO:0000256" key="7">
    <source>
        <dbReference type="ARBA" id="ARBA00022741"/>
    </source>
</evidence>
<dbReference type="Gene3D" id="1.10.510.10">
    <property type="entry name" value="Transferase(Phosphotransferase) domain 1"/>
    <property type="match status" value="2"/>
</dbReference>
<keyword evidence="6" id="KW-0677">Repeat</keyword>
<gene>
    <name evidence="18" type="ORF">HID58_041506</name>
</gene>
<keyword evidence="13" id="KW-0325">Glycoprotein</keyword>
<dbReference type="Pfam" id="PF01657">
    <property type="entry name" value="Stress-antifung"/>
    <property type="match status" value="3"/>
</dbReference>
<keyword evidence="7 14" id="KW-0547">Nucleotide-binding</keyword>
<organism evidence="18 19">
    <name type="scientific">Brassica napus</name>
    <name type="common">Rape</name>
    <dbReference type="NCBI Taxonomy" id="3708"/>
    <lineage>
        <taxon>Eukaryota</taxon>
        <taxon>Viridiplantae</taxon>
        <taxon>Streptophyta</taxon>
        <taxon>Embryophyta</taxon>
        <taxon>Tracheophyta</taxon>
        <taxon>Spermatophyta</taxon>
        <taxon>Magnoliopsida</taxon>
        <taxon>eudicotyledons</taxon>
        <taxon>Gunneridae</taxon>
        <taxon>Pentapetalae</taxon>
        <taxon>rosids</taxon>
        <taxon>malvids</taxon>
        <taxon>Brassicales</taxon>
        <taxon>Brassicaceae</taxon>
        <taxon>Brassiceae</taxon>
        <taxon>Brassica</taxon>
    </lineage>
</organism>
<feature type="binding site" evidence="14">
    <location>
        <position position="393"/>
    </location>
    <ligand>
        <name>ATP</name>
        <dbReference type="ChEBI" id="CHEBI:30616"/>
    </ligand>
</feature>
<evidence type="ECO:0000259" key="17">
    <source>
        <dbReference type="PROSITE" id="PS51473"/>
    </source>
</evidence>
<dbReference type="PROSITE" id="PS51473">
    <property type="entry name" value="GNK2"/>
    <property type="match status" value="3"/>
</dbReference>
<dbReference type="SMART" id="SM00220">
    <property type="entry name" value="S_TKc"/>
    <property type="match status" value="2"/>
</dbReference>
<dbReference type="EMBL" id="JAGKQM010000011">
    <property type="protein sequence ID" value="KAH0902003.1"/>
    <property type="molecule type" value="Genomic_DNA"/>
</dbReference>
<feature type="domain" description="Protein kinase" evidence="16">
    <location>
        <begin position="1131"/>
        <end position="1409"/>
    </location>
</feature>
<proteinExistence type="predicted"/>
<keyword evidence="8" id="KW-0418">Kinase</keyword>
<dbReference type="InterPro" id="IPR038408">
    <property type="entry name" value="GNK2_sf"/>
</dbReference>
<dbReference type="CDD" id="cd14066">
    <property type="entry name" value="STKc_IRAK"/>
    <property type="match status" value="2"/>
</dbReference>
<sequence>HKEIEYKVENPCLKNYIFKTRDIQTQLYERKKMVNLLVSFWFVLINSVYANTCFNRSGFFAPNGTYDVNRRVMLSSLPSNVTANDGFYTTSATGQDPNRVYGLGMCVPGTEARSCFDCIMAASNGLVQNCTTQIEAIDWRIYRTALCLVRYSNRSFYGSLDLEIIRDGYNTRDFQPNATDFDTTLEALMIGLIDDVPSSYYAAGTQTLESSNTNIYGFVQCSRDLSIENCTKCLEENVIEYRSCCSGRQGGIISRPSCFVRWEIFPFLELFDNSPRREKDGKGVSTGTIVAIVIVPILLLSLGFGIWRRRKSYKAFTTENGYFSTAKRLNKTYNTAPPDNAGDDITTSGSLQFDYEAIEAATSNFHNTNKLGHGGFGEVYKGTFPNGTEIAVKRLSKTSGQGEREFKNEVLLVAKLQHRNLVRLLGFCVQGDEKILVYEFLPNKSLNYFLFGASTKRSQLDWTRRYKIIGGITRGILYLHQDSRLTIIHRDLKASNILLDADMNPKIADFGMARNFKMDQTEDNTRRVVGTFGYMPPEYVANGQFSTKSDVYSFGVLILEIIGGKKNSSFHEIDGSTGNLVTYVWRLWNNDSLMELVDPVIGVNYDKYEVIRCVHIGLLCVQEKPTDRPSMFTIFQMLTNTSITLPVPQPPGFFFRVRSENIPLAESFQPGPSTCMSIACSVNDVSITCVSPPILVIPESATFRFISASGKMLPALKSWMIVSRSSLLLPNKIQASLPNFYADQALPQQQLHSLTLFHLFRTLQELPLHRNLYSTMKCTLQDLGIIGKINKEVHKCSSVEVRFTFLNACSLKVKFQVLTNSLFSPHSLMHKGSGFFAPDGTYDLNRRVMLSSLASNVTANDGFYTTSATGQDPNRVYGLGMCVPGTEERSCSDCIMAASNGLVQNCTTQTEAIDWRMHSNTLCLVRYSNRSFYGSLDMQILRYEYNTRDIQPNVTDFDMTWEALMIGLIEDVHVLYYAAGTQTVESTNTNLYGFVQCSRDLSRTNCTRSCCSGSQGGIVSRPSCFVRWEIDTFLGLFDNSPPREMDKKIVSTRTIVAIVIVPIILLALAFAIWRRRKSYKAFSTENGYLSAAKRLKKNYDTAPPDNVGDDISASGSLQFDFKCIEAATSNFHNTNKIGHGGFGEVYKGTFPNGTEIAVKRLSKTSGQGEREFKNEVLLVAKLQHRNLVRLLGFCVQGEEKILVYEFLPNKSLNYFLFGDSTKRSQLDWTRRYKIIGGITRGILYLHQDSRLTIIHRDLKASNILLDEDMNPKIADFGMAKNFRMDQTEDNTGRVVGTFGYMPPEYVANGQFSTKSDVYSFGLLILEIIGGKKNSSFNETDGSISNLVTYVWRLWNNDSLLELVDPVIGDNYDKYEVIRCVHIGLLCVQENPTDRPTMLTIFQMLTNTSVTLPVPEPPGFFFRVRSEKIPLAESLQPGPSTCMSIACSVNDVSITCVSPR</sequence>
<dbReference type="PROSITE" id="PS00108">
    <property type="entry name" value="PROTEIN_KINASE_ST"/>
    <property type="match status" value="2"/>
</dbReference>
<evidence type="ECO:0000313" key="19">
    <source>
        <dbReference type="Proteomes" id="UP000824890"/>
    </source>
</evidence>
<accession>A0ABQ8BCA0</accession>
<dbReference type="InterPro" id="IPR002902">
    <property type="entry name" value="GNK2"/>
</dbReference>
<keyword evidence="3" id="KW-0808">Transferase</keyword>
<evidence type="ECO:0000256" key="9">
    <source>
        <dbReference type="ARBA" id="ARBA00022840"/>
    </source>
</evidence>
<evidence type="ECO:0000256" key="4">
    <source>
        <dbReference type="ARBA" id="ARBA00022692"/>
    </source>
</evidence>
<dbReference type="InterPro" id="IPR001245">
    <property type="entry name" value="Ser-Thr/Tyr_kinase_cat_dom"/>
</dbReference>
<dbReference type="SUPFAM" id="SSF56112">
    <property type="entry name" value="Protein kinase-like (PK-like)"/>
    <property type="match status" value="2"/>
</dbReference>
<dbReference type="PROSITE" id="PS00107">
    <property type="entry name" value="PROTEIN_KINASE_ATP"/>
    <property type="match status" value="2"/>
</dbReference>
<feature type="transmembrane region" description="Helical" evidence="15">
    <location>
        <begin position="33"/>
        <end position="50"/>
    </location>
</feature>
<keyword evidence="2" id="KW-0723">Serine/threonine-protein kinase</keyword>
<feature type="binding site" evidence="14">
    <location>
        <position position="1159"/>
    </location>
    <ligand>
        <name>ATP</name>
        <dbReference type="ChEBI" id="CHEBI:30616"/>
    </ligand>
</feature>
<name>A0ABQ8BCA0_BRANA</name>
<feature type="domain" description="Gnk2-homologous" evidence="17">
    <location>
        <begin position="162"/>
        <end position="267"/>
    </location>
</feature>
<dbReference type="InterPro" id="IPR000719">
    <property type="entry name" value="Prot_kinase_dom"/>
</dbReference>
<feature type="domain" description="Protein kinase" evidence="16">
    <location>
        <begin position="365"/>
        <end position="643"/>
    </location>
</feature>